<dbReference type="PROSITE" id="PS50931">
    <property type="entry name" value="HTH_LYSR"/>
    <property type="match status" value="1"/>
</dbReference>
<evidence type="ECO:0000256" key="2">
    <source>
        <dbReference type="ARBA" id="ARBA00023015"/>
    </source>
</evidence>
<protein>
    <submittedName>
        <fullName evidence="7">LysR family transcriptional regulator</fullName>
    </submittedName>
    <submittedName>
        <fullName evidence="6">Transcriptional regulator LysR family</fullName>
    </submittedName>
</protein>
<comment type="caution">
    <text evidence="6">The sequence shown here is derived from an EMBL/GenBank/DDBJ whole genome shotgun (WGS) entry which is preliminary data.</text>
</comment>
<reference evidence="6" key="1">
    <citation type="submission" date="2012-11" db="EMBL/GenBank/DDBJ databases">
        <title>Dependencies among metagenomic species, viruses, plasmids and units of genetic variation.</title>
        <authorList>
            <person name="Nielsen H.B."/>
            <person name="Almeida M."/>
            <person name="Juncker A.S."/>
            <person name="Rasmussen S."/>
            <person name="Li J."/>
            <person name="Sunagawa S."/>
            <person name="Plichta D."/>
            <person name="Gautier L."/>
            <person name="Le Chatelier E."/>
            <person name="Peletier E."/>
            <person name="Bonde I."/>
            <person name="Nielsen T."/>
            <person name="Manichanh C."/>
            <person name="Arumugam M."/>
            <person name="Batto J."/>
            <person name="Santos M.B.Q.D."/>
            <person name="Blom N."/>
            <person name="Borruel N."/>
            <person name="Burgdorf K.S."/>
            <person name="Boumezbeur F."/>
            <person name="Casellas F."/>
            <person name="Dore J."/>
            <person name="Guarner F."/>
            <person name="Hansen T."/>
            <person name="Hildebrand F."/>
            <person name="Kaas R.S."/>
            <person name="Kennedy S."/>
            <person name="Kristiansen K."/>
            <person name="Kultima J.R."/>
            <person name="Leonard P."/>
            <person name="Levenez F."/>
            <person name="Lund O."/>
            <person name="Moumen B."/>
            <person name="Le Paslier D."/>
            <person name="Pons N."/>
            <person name="Pedersen O."/>
            <person name="Prifti E."/>
            <person name="Qin J."/>
            <person name="Raes J."/>
            <person name="Tap J."/>
            <person name="Tims S."/>
            <person name="Ussery D.W."/>
            <person name="Yamada T."/>
            <person name="MetaHit consortium"/>
            <person name="Renault P."/>
            <person name="Sicheritz-Ponten T."/>
            <person name="Bork P."/>
            <person name="Wang J."/>
            <person name="Brunak S."/>
            <person name="Ehrlich S.D."/>
        </authorList>
    </citation>
    <scope>NUCLEOTIDE SEQUENCE [LARGE SCALE GENOMIC DNA]</scope>
</reference>
<dbReference type="SUPFAM" id="SSF46785">
    <property type="entry name" value="Winged helix' DNA-binding domain"/>
    <property type="match status" value="1"/>
</dbReference>
<dbReference type="InterPro" id="IPR005119">
    <property type="entry name" value="LysR_subst-bd"/>
</dbReference>
<evidence type="ECO:0000313" key="8">
    <source>
        <dbReference type="Proteomes" id="UP000017938"/>
    </source>
</evidence>
<sequence>MPDVKMQTMLAVAECRNFTRAAEMLNMTQPAVSHHIKQLEDEMGFPLFIRSRAGLKLTPHGEIAVRYARRMNALDEKMRLELRNADKQFSLLKIGITHTSESNLTAAALAKYSNERGNLKIILFTDTINNLYDMLENYEIDLAIVDGAYNDSRFSSMLLDTDYLTCVMSVDNPLAKKSAVTLAELKKQNMILRTPSSATRTLFESALESNNESIQAFDVRLEVDNIATIKDLVRKDLGVSVLPRSACLDELRKNKIAALPIENLSMVRETKIVYNRDFAHTDVLGEIIKIYGSTVMNSAAASGQ</sequence>
<dbReference type="PRINTS" id="PR00039">
    <property type="entry name" value="HTHLYSR"/>
</dbReference>
<dbReference type="AlphaFoldDB" id="R6TNV4"/>
<dbReference type="InterPro" id="IPR000847">
    <property type="entry name" value="LysR_HTH_N"/>
</dbReference>
<dbReference type="Pfam" id="PF03466">
    <property type="entry name" value="LysR_substrate"/>
    <property type="match status" value="1"/>
</dbReference>
<evidence type="ECO:0000256" key="1">
    <source>
        <dbReference type="ARBA" id="ARBA00009437"/>
    </source>
</evidence>
<evidence type="ECO:0000313" key="6">
    <source>
        <dbReference type="EMBL" id="CDC71484.1"/>
    </source>
</evidence>
<dbReference type="EMBL" id="CBFW010000072">
    <property type="protein sequence ID" value="CDC71484.1"/>
    <property type="molecule type" value="Genomic_DNA"/>
</dbReference>
<dbReference type="GO" id="GO:0000976">
    <property type="term" value="F:transcription cis-regulatory region binding"/>
    <property type="evidence" value="ECO:0007669"/>
    <property type="project" value="TreeGrafter"/>
</dbReference>
<dbReference type="Proteomes" id="UP001139365">
    <property type="component" value="Unassembled WGS sequence"/>
</dbReference>
<dbReference type="InterPro" id="IPR036388">
    <property type="entry name" value="WH-like_DNA-bd_sf"/>
</dbReference>
<keyword evidence="4" id="KW-0804">Transcription</keyword>
<evidence type="ECO:0000313" key="9">
    <source>
        <dbReference type="Proteomes" id="UP001139365"/>
    </source>
</evidence>
<feature type="domain" description="HTH lysR-type" evidence="5">
    <location>
        <begin position="1"/>
        <end position="58"/>
    </location>
</feature>
<evidence type="ECO:0000259" key="5">
    <source>
        <dbReference type="PROSITE" id="PS50931"/>
    </source>
</evidence>
<dbReference type="PANTHER" id="PTHR30126">
    <property type="entry name" value="HTH-TYPE TRANSCRIPTIONAL REGULATOR"/>
    <property type="match status" value="1"/>
</dbReference>
<reference evidence="7 9" key="2">
    <citation type="submission" date="2022-03" db="EMBL/GenBank/DDBJ databases">
        <title>Metagenome-assembled genomes from swine fecal metagenomes.</title>
        <authorList>
            <person name="Holman D.B."/>
            <person name="Kommadath A."/>
        </authorList>
    </citation>
    <scope>NUCLEOTIDE SEQUENCE [LARGE SCALE GENOMIC DNA]</scope>
    <source>
        <strain evidence="7">SUG147</strain>
    </source>
</reference>
<evidence type="ECO:0000256" key="3">
    <source>
        <dbReference type="ARBA" id="ARBA00023125"/>
    </source>
</evidence>
<organism evidence="6 8">
    <name type="scientific">Candidatus Colimorpha enterica</name>
    <dbReference type="NCBI Taxonomy" id="3083063"/>
    <lineage>
        <taxon>Bacteria</taxon>
        <taxon>Pseudomonadati</taxon>
        <taxon>Bacteroidota</taxon>
        <taxon>Bacteroidia</taxon>
        <taxon>Bacteroidales</taxon>
        <taxon>Candidatus Colimorpha</taxon>
    </lineage>
</organism>
<dbReference type="Gene3D" id="3.40.190.290">
    <property type="match status" value="1"/>
</dbReference>
<keyword evidence="2" id="KW-0805">Transcription regulation</keyword>
<dbReference type="EMBL" id="JALEMU010000096">
    <property type="protein sequence ID" value="MCI5755855.1"/>
    <property type="molecule type" value="Genomic_DNA"/>
</dbReference>
<dbReference type="SUPFAM" id="SSF53850">
    <property type="entry name" value="Periplasmic binding protein-like II"/>
    <property type="match status" value="1"/>
</dbReference>
<dbReference type="InterPro" id="IPR036390">
    <property type="entry name" value="WH_DNA-bd_sf"/>
</dbReference>
<dbReference type="Gene3D" id="1.10.10.10">
    <property type="entry name" value="Winged helix-like DNA-binding domain superfamily/Winged helix DNA-binding domain"/>
    <property type="match status" value="1"/>
</dbReference>
<dbReference type="PANTHER" id="PTHR30126:SF91">
    <property type="entry name" value="LYSR FAMILY TRANSCRIPTIONAL REGULATOR"/>
    <property type="match status" value="1"/>
</dbReference>
<dbReference type="FunFam" id="1.10.10.10:FF:000001">
    <property type="entry name" value="LysR family transcriptional regulator"/>
    <property type="match status" value="1"/>
</dbReference>
<proteinExistence type="inferred from homology"/>
<evidence type="ECO:0000313" key="7">
    <source>
        <dbReference type="EMBL" id="MCI5755855.1"/>
    </source>
</evidence>
<dbReference type="STRING" id="1263015.BN580_00870"/>
<dbReference type="CDD" id="cd05466">
    <property type="entry name" value="PBP2_LTTR_substrate"/>
    <property type="match status" value="1"/>
</dbReference>
<name>R6TNV4_9BACT</name>
<comment type="similarity">
    <text evidence="1">Belongs to the LysR transcriptional regulatory family.</text>
</comment>
<dbReference type="Proteomes" id="UP000017938">
    <property type="component" value="Unassembled WGS sequence"/>
</dbReference>
<dbReference type="GO" id="GO:0003700">
    <property type="term" value="F:DNA-binding transcription factor activity"/>
    <property type="evidence" value="ECO:0007669"/>
    <property type="project" value="InterPro"/>
</dbReference>
<gene>
    <name evidence="6" type="ORF">BN580_00870</name>
    <name evidence="7" type="ORF">MR241_06120</name>
</gene>
<dbReference type="Pfam" id="PF00126">
    <property type="entry name" value="HTH_1"/>
    <property type="match status" value="1"/>
</dbReference>
<keyword evidence="3" id="KW-0238">DNA-binding</keyword>
<evidence type="ECO:0000256" key="4">
    <source>
        <dbReference type="ARBA" id="ARBA00023163"/>
    </source>
</evidence>
<accession>R6TNV4</accession>